<keyword evidence="1" id="KW-1133">Transmembrane helix</keyword>
<dbReference type="RefSeq" id="WP_129330867.1">
    <property type="nucleotide sequence ID" value="NZ_SDVB01000170.1"/>
</dbReference>
<dbReference type="OrthoDB" id="7818056at2"/>
<dbReference type="GO" id="GO:0016020">
    <property type="term" value="C:membrane"/>
    <property type="evidence" value="ECO:0007669"/>
    <property type="project" value="InterPro"/>
</dbReference>
<dbReference type="InterPro" id="IPR000620">
    <property type="entry name" value="EamA_dom"/>
</dbReference>
<feature type="transmembrane region" description="Helical" evidence="1">
    <location>
        <begin position="75"/>
        <end position="94"/>
    </location>
</feature>
<dbReference type="Proteomes" id="UP000291088">
    <property type="component" value="Unassembled WGS sequence"/>
</dbReference>
<gene>
    <name evidence="3" type="ORF">EUU22_04450</name>
</gene>
<dbReference type="Pfam" id="PF00892">
    <property type="entry name" value="EamA"/>
    <property type="match status" value="2"/>
</dbReference>
<feature type="transmembrane region" description="Helical" evidence="1">
    <location>
        <begin position="127"/>
        <end position="145"/>
    </location>
</feature>
<feature type="transmembrane region" description="Helical" evidence="1">
    <location>
        <begin position="37"/>
        <end position="55"/>
    </location>
</feature>
<feature type="transmembrane region" description="Helical" evidence="1">
    <location>
        <begin position="209"/>
        <end position="228"/>
    </location>
</feature>
<feature type="transmembrane region" description="Helical" evidence="1">
    <location>
        <begin position="151"/>
        <end position="169"/>
    </location>
</feature>
<feature type="domain" description="EamA" evidence="2">
    <location>
        <begin position="8"/>
        <end position="141"/>
    </location>
</feature>
<feature type="transmembrane region" description="Helical" evidence="1">
    <location>
        <begin position="263"/>
        <end position="281"/>
    </location>
</feature>
<protein>
    <submittedName>
        <fullName evidence="3">DMT family transporter</fullName>
    </submittedName>
</protein>
<evidence type="ECO:0000259" key="2">
    <source>
        <dbReference type="Pfam" id="PF00892"/>
    </source>
</evidence>
<feature type="transmembrane region" description="Helical" evidence="1">
    <location>
        <begin position="100"/>
        <end position="118"/>
    </location>
</feature>
<evidence type="ECO:0000256" key="1">
    <source>
        <dbReference type="SAM" id="Phobius"/>
    </source>
</evidence>
<dbReference type="InterPro" id="IPR037185">
    <property type="entry name" value="EmrE-like"/>
</dbReference>
<comment type="caution">
    <text evidence="3">The sequence shown here is derived from an EMBL/GenBank/DDBJ whole genome shotgun (WGS) entry which is preliminary data.</text>
</comment>
<dbReference type="PANTHER" id="PTHR22911:SF135">
    <property type="entry name" value="BLR4310 PROTEIN"/>
    <property type="match status" value="1"/>
</dbReference>
<evidence type="ECO:0000313" key="4">
    <source>
        <dbReference type="Proteomes" id="UP000291088"/>
    </source>
</evidence>
<feature type="transmembrane region" description="Helical" evidence="1">
    <location>
        <begin position="235"/>
        <end position="257"/>
    </location>
</feature>
<feature type="domain" description="EamA" evidence="2">
    <location>
        <begin position="150"/>
        <end position="280"/>
    </location>
</feature>
<accession>A0A4Q2TD92</accession>
<reference evidence="3 4" key="1">
    <citation type="submission" date="2019-01" db="EMBL/GenBank/DDBJ databases">
        <authorList>
            <person name="Deng T."/>
        </authorList>
    </citation>
    <scope>NUCLEOTIDE SEQUENCE [LARGE SCALE GENOMIC DNA]</scope>
    <source>
        <strain evidence="3 4">F8825</strain>
    </source>
</reference>
<keyword evidence="1" id="KW-0472">Membrane</keyword>
<dbReference type="AlphaFoldDB" id="A0A4Q2TD92"/>
<keyword evidence="1" id="KW-0812">Transmembrane</keyword>
<organism evidence="3 4">
    <name type="scientific">Ciceribacter ferrooxidans</name>
    <dbReference type="NCBI Taxonomy" id="2509717"/>
    <lineage>
        <taxon>Bacteria</taxon>
        <taxon>Pseudomonadati</taxon>
        <taxon>Pseudomonadota</taxon>
        <taxon>Alphaproteobacteria</taxon>
        <taxon>Hyphomicrobiales</taxon>
        <taxon>Rhizobiaceae</taxon>
        <taxon>Ciceribacter</taxon>
    </lineage>
</organism>
<sequence>MSQDTTLKGVLIAFVCFVAYAISDASVKLIDGRVPPLEAAFFGSCFGLLAVPFLLKRGDRLSDLVRTTNRPLWLLRFVCSAIGTVGSIIAFTELSMAEAFSLIFLLPSFATILSVIFLKEKVGPRRWSAVVIGFVGVLIVLRPGFRELSFGHLTALVSGFTGAVSIVIYRAVGPAEKSVSLYGAGFLGSLLISGALMAPGFVWPTVHDFSLLASFGILATVGNVLLMVASFYASAAVVGPIQYSQMIWAVLFGYVLFGDRLDTPMFAGIVLIVGSGLLTVIRERTRGVPLPPSLAAAPQAALPAEPEASAYAEAIRVDAPVPRTES</sequence>
<proteinExistence type="predicted"/>
<dbReference type="PANTHER" id="PTHR22911">
    <property type="entry name" value="ACYL-MALONYL CONDENSING ENZYME-RELATED"/>
    <property type="match status" value="1"/>
</dbReference>
<keyword evidence="4" id="KW-1185">Reference proteome</keyword>
<evidence type="ECO:0000313" key="3">
    <source>
        <dbReference type="EMBL" id="RYC17252.1"/>
    </source>
</evidence>
<dbReference type="SUPFAM" id="SSF103481">
    <property type="entry name" value="Multidrug resistance efflux transporter EmrE"/>
    <property type="match status" value="2"/>
</dbReference>
<name>A0A4Q2TD92_9HYPH</name>
<feature type="transmembrane region" description="Helical" evidence="1">
    <location>
        <begin position="181"/>
        <end position="203"/>
    </location>
</feature>
<dbReference type="EMBL" id="SDVB01000170">
    <property type="protein sequence ID" value="RYC17252.1"/>
    <property type="molecule type" value="Genomic_DNA"/>
</dbReference>